<evidence type="ECO:0000256" key="3">
    <source>
        <dbReference type="SAM" id="MobiDB-lite"/>
    </source>
</evidence>
<evidence type="ECO:0000313" key="5">
    <source>
        <dbReference type="EMBL" id="GEW50423.1"/>
    </source>
</evidence>
<feature type="domain" description="Integrase catalytic" evidence="4">
    <location>
        <begin position="257"/>
        <end position="444"/>
    </location>
</feature>
<dbReference type="GO" id="GO:0003676">
    <property type="term" value="F:nucleic acid binding"/>
    <property type="evidence" value="ECO:0007669"/>
    <property type="project" value="InterPro"/>
</dbReference>
<dbReference type="GO" id="GO:0016787">
    <property type="term" value="F:hydrolase activity"/>
    <property type="evidence" value="ECO:0007669"/>
    <property type="project" value="UniProtKB-KW"/>
</dbReference>
<dbReference type="Pfam" id="PF07727">
    <property type="entry name" value="RVT_2"/>
    <property type="match status" value="1"/>
</dbReference>
<dbReference type="Pfam" id="PF14244">
    <property type="entry name" value="Retrotran_gag_3"/>
    <property type="match status" value="1"/>
</dbReference>
<dbReference type="PROSITE" id="PS50994">
    <property type="entry name" value="INTEGRASE"/>
    <property type="match status" value="1"/>
</dbReference>
<reference evidence="5" key="1">
    <citation type="journal article" date="2019" name="Sci. Rep.">
        <title>Draft genome of Tanacetum cinerariifolium, the natural source of mosquito coil.</title>
        <authorList>
            <person name="Yamashiro T."/>
            <person name="Shiraishi A."/>
            <person name="Satake H."/>
            <person name="Nakayama K."/>
        </authorList>
    </citation>
    <scope>NUCLEOTIDE SEQUENCE</scope>
</reference>
<dbReference type="InterPro" id="IPR001584">
    <property type="entry name" value="Integrase_cat-core"/>
</dbReference>
<dbReference type="InterPro" id="IPR039537">
    <property type="entry name" value="Retrotran_Ty1/copia-like"/>
</dbReference>
<dbReference type="InterPro" id="IPR013103">
    <property type="entry name" value="RVT_2"/>
</dbReference>
<dbReference type="InterPro" id="IPR029472">
    <property type="entry name" value="Copia-like_N"/>
</dbReference>
<dbReference type="AlphaFoldDB" id="A0A699GVF2"/>
<feature type="region of interest" description="Disordered" evidence="3">
    <location>
        <begin position="1"/>
        <end position="26"/>
    </location>
</feature>
<gene>
    <name evidence="5" type="ORF">Tci_222399</name>
</gene>
<dbReference type="PANTHER" id="PTHR42648">
    <property type="entry name" value="TRANSPOSASE, PUTATIVE-RELATED"/>
    <property type="match status" value="1"/>
</dbReference>
<dbReference type="InterPro" id="IPR012337">
    <property type="entry name" value="RNaseH-like_sf"/>
</dbReference>
<keyword evidence="2" id="KW-0378">Hydrolase</keyword>
<evidence type="ECO:0000259" key="4">
    <source>
        <dbReference type="PROSITE" id="PS50994"/>
    </source>
</evidence>
<evidence type="ECO:0000256" key="2">
    <source>
        <dbReference type="ARBA" id="ARBA00022801"/>
    </source>
</evidence>
<dbReference type="Gene3D" id="3.30.420.10">
    <property type="entry name" value="Ribonuclease H-like superfamily/Ribonuclease H"/>
    <property type="match status" value="1"/>
</dbReference>
<organism evidence="5">
    <name type="scientific">Tanacetum cinerariifolium</name>
    <name type="common">Dalmatian daisy</name>
    <name type="synonym">Chrysanthemum cinerariifolium</name>
    <dbReference type="NCBI Taxonomy" id="118510"/>
    <lineage>
        <taxon>Eukaryota</taxon>
        <taxon>Viridiplantae</taxon>
        <taxon>Streptophyta</taxon>
        <taxon>Embryophyta</taxon>
        <taxon>Tracheophyta</taxon>
        <taxon>Spermatophyta</taxon>
        <taxon>Magnoliopsida</taxon>
        <taxon>eudicotyledons</taxon>
        <taxon>Gunneridae</taxon>
        <taxon>Pentapetalae</taxon>
        <taxon>asterids</taxon>
        <taxon>campanulids</taxon>
        <taxon>Asterales</taxon>
        <taxon>Asteraceae</taxon>
        <taxon>Asteroideae</taxon>
        <taxon>Anthemideae</taxon>
        <taxon>Anthemidinae</taxon>
        <taxon>Tanacetum</taxon>
    </lineage>
</organism>
<protein>
    <recommendedName>
        <fullName evidence="4">Integrase catalytic domain-containing protein</fullName>
    </recommendedName>
</protein>
<dbReference type="PANTHER" id="PTHR42648:SF31">
    <property type="entry name" value="RNA-DIRECTED DNA POLYMERASE"/>
    <property type="match status" value="1"/>
</dbReference>
<dbReference type="InterPro" id="IPR036397">
    <property type="entry name" value="RNaseH_sf"/>
</dbReference>
<proteinExistence type="predicted"/>
<dbReference type="InterPro" id="IPR057670">
    <property type="entry name" value="SH3_retrovirus"/>
</dbReference>
<sequence>MVNPSSSNPNRNNNSNPNQYPNQNQNLNQNLLNANMINDPLYIASSDHPGIVLTNTPFNGSNFHRWSRNVRMALGAKLKLGFIYGSCVKPDVGDVELQRWIRCDYMVTCWILNSMQKQVTNHTFEPTAFFANMNNKGQNAGRNDSKGHRIGGKRYCTGCNQEGHTVDQCFEKIRYPDWYKGKNAKKQGRIVAHVNSGKGIASEGNAGPSYAGAFDHMTPNFSLFITVTYLKNPIIVHLPDVEPSFCWEIVSNNQLVAHFYPNDFCFQDLSTNQIVAVGKGSRCLYICKPTVDPTAFSESVSEFYKFRLNFVPSVSLDKQSYSNSVSKNVLDVHTFHARLGHSSSQPKIVRSDNGTEIVNTTCAEFFQSKGVLHQKSMAYTPQQNERVERKHRHLLDTARAIRSHANLPIRFWGDCILAATYLINKMPVKVLDWKTPFEKLYGKPPTYDYLRVIGCLCYDAVTKPRKDKFDDRGIKCVLLGYPTNQKGYKLYNWESNEVFLSKYVIFEENEFPFKHLSPSVFPKCPSLQPTFETNLLNDTESVNPNTPLSDNNFTPTASSIPTPTPVLNVLDPTQNTTIPPIRKSNRQFARYVWLKDFVTPKEYLMIILLANVFAITEPISYKQANKEEGWIKAMNAELAALEKNETWILTTLPPGHKAITSKWVYKIKYLPTGIVDKLKARLVLLKSSLFINWMLIMPFSIDILKRKFICYHLKAILRLYLDKYEGIEFTAVLVYVDDMLITRNTHSEVVKLKASLDQKFTIKDLGLAKYFLGTKLCRTKNGTHLNQRKYILDLLSDAGLTGTKPGTFPLPTKLKLSLDKGTPFI</sequence>
<comment type="caution">
    <text evidence="5">The sequence shown here is derived from an EMBL/GenBank/DDBJ whole genome shotgun (WGS) entry which is preliminary data.</text>
</comment>
<dbReference type="GO" id="GO:0015074">
    <property type="term" value="P:DNA integration"/>
    <property type="evidence" value="ECO:0007669"/>
    <property type="project" value="InterPro"/>
</dbReference>
<dbReference type="EMBL" id="BKCJ010061167">
    <property type="protein sequence ID" value="GEW50423.1"/>
    <property type="molecule type" value="Genomic_DNA"/>
</dbReference>
<dbReference type="SUPFAM" id="SSF53098">
    <property type="entry name" value="Ribonuclease H-like"/>
    <property type="match status" value="1"/>
</dbReference>
<evidence type="ECO:0000256" key="1">
    <source>
        <dbReference type="ARBA" id="ARBA00022723"/>
    </source>
</evidence>
<accession>A0A699GVF2</accession>
<dbReference type="GO" id="GO:0046872">
    <property type="term" value="F:metal ion binding"/>
    <property type="evidence" value="ECO:0007669"/>
    <property type="project" value="UniProtKB-KW"/>
</dbReference>
<keyword evidence="1" id="KW-0479">Metal-binding</keyword>
<name>A0A699GVF2_TANCI</name>
<dbReference type="Pfam" id="PF25597">
    <property type="entry name" value="SH3_retrovirus"/>
    <property type="match status" value="1"/>
</dbReference>